<protein>
    <submittedName>
        <fullName evidence="2">Uncharacterized protein</fullName>
    </submittedName>
</protein>
<comment type="caution">
    <text evidence="2">The sequence shown here is derived from an EMBL/GenBank/DDBJ whole genome shotgun (WGS) entry which is preliminary data.</text>
</comment>
<dbReference type="AlphaFoldDB" id="A0A9N7Y6X5"/>
<gene>
    <name evidence="2" type="ORF">PLEPLA_LOCUS1254</name>
</gene>
<keyword evidence="3" id="KW-1185">Reference proteome</keyword>
<sequence>MSRIRLKPHSSLNAAKQQQQQQQRSHNTITLRKLLAAVLTELVIMQVVHESGNPTDSIHLAANLSRDETTTQTAPEAPDERPSIRLPVSQEGPPQRGESVTALRGWRPGALDSTPGKKILEKSFSCRPCHQLNTQREAPPPGACSSDCVVCAAHEEEERSQNSLNVSGNLRTTEEELEKMSCLGGFINKRPRGYASC</sequence>
<feature type="region of interest" description="Disordered" evidence="1">
    <location>
        <begin position="64"/>
        <end position="114"/>
    </location>
</feature>
<organism evidence="2 3">
    <name type="scientific">Pleuronectes platessa</name>
    <name type="common">European plaice</name>
    <dbReference type="NCBI Taxonomy" id="8262"/>
    <lineage>
        <taxon>Eukaryota</taxon>
        <taxon>Metazoa</taxon>
        <taxon>Chordata</taxon>
        <taxon>Craniata</taxon>
        <taxon>Vertebrata</taxon>
        <taxon>Euteleostomi</taxon>
        <taxon>Actinopterygii</taxon>
        <taxon>Neopterygii</taxon>
        <taxon>Teleostei</taxon>
        <taxon>Neoteleostei</taxon>
        <taxon>Acanthomorphata</taxon>
        <taxon>Carangaria</taxon>
        <taxon>Pleuronectiformes</taxon>
        <taxon>Pleuronectoidei</taxon>
        <taxon>Pleuronectidae</taxon>
        <taxon>Pleuronectes</taxon>
    </lineage>
</organism>
<dbReference type="Proteomes" id="UP001153269">
    <property type="component" value="Unassembled WGS sequence"/>
</dbReference>
<accession>A0A9N7Y6X5</accession>
<reference evidence="2" key="1">
    <citation type="submission" date="2020-03" db="EMBL/GenBank/DDBJ databases">
        <authorList>
            <person name="Weist P."/>
        </authorList>
    </citation>
    <scope>NUCLEOTIDE SEQUENCE</scope>
</reference>
<dbReference type="EMBL" id="CADEAL010000058">
    <property type="protein sequence ID" value="CAB1413554.1"/>
    <property type="molecule type" value="Genomic_DNA"/>
</dbReference>
<evidence type="ECO:0000256" key="1">
    <source>
        <dbReference type="SAM" id="MobiDB-lite"/>
    </source>
</evidence>
<name>A0A9N7Y6X5_PLEPL</name>
<evidence type="ECO:0000313" key="2">
    <source>
        <dbReference type="EMBL" id="CAB1413554.1"/>
    </source>
</evidence>
<evidence type="ECO:0000313" key="3">
    <source>
        <dbReference type="Proteomes" id="UP001153269"/>
    </source>
</evidence>
<feature type="region of interest" description="Disordered" evidence="1">
    <location>
        <begin position="1"/>
        <end position="26"/>
    </location>
</feature>
<proteinExistence type="predicted"/>